<keyword evidence="2" id="KW-1185">Reference proteome</keyword>
<name>A0A5C3Q5B1_9AGAR</name>
<accession>A0A5C3Q5B1</accession>
<sequence length="436" mass="50200">MSRFLPYLGEGITSLQQLTGQEHDQIPRFLLRILVNLPLPGRESPSRLIRALRALLDFLLLAKLPIHSTTSIQRLQKACQRFHDNEDIFVDLGIRSNFRLPKLHALNHYPASIRYLGSLDNFDTQYTERLHIDIAKDAYCASNHKEEYPQMTSPCRTLTMTKHSSVRVVSLATLMDTALDHRASMLDSEFQHFAIEHLHRELIRRRGAFEENVEWLTLSFDRVSTYHRIKFRSINHYTQKISTVVPDRFDTALVHVNDASRELSYLTDTRVAQVRVVFKLPNAAYNSLLGQLPEAERPEPFVAYVEWFSPSPTTPHPDHGMYHVKCSLTDRGCSRLCSVIDPIPRFLAGGIPDDWISSNFLDKYTDFWFGEFTDVIYTGRSFYSQYVPLLETSPMLRIFSATHADLHSRYESPESHDTLRCSRSVTSESSLYTAVS</sequence>
<evidence type="ECO:0000313" key="1">
    <source>
        <dbReference type="EMBL" id="TFK95570.1"/>
    </source>
</evidence>
<dbReference type="STRING" id="1884261.A0A5C3Q5B1"/>
<evidence type="ECO:0000313" key="2">
    <source>
        <dbReference type="Proteomes" id="UP000305067"/>
    </source>
</evidence>
<proteinExistence type="predicted"/>
<organism evidence="1 2">
    <name type="scientific">Pterulicium gracile</name>
    <dbReference type="NCBI Taxonomy" id="1884261"/>
    <lineage>
        <taxon>Eukaryota</taxon>
        <taxon>Fungi</taxon>
        <taxon>Dikarya</taxon>
        <taxon>Basidiomycota</taxon>
        <taxon>Agaricomycotina</taxon>
        <taxon>Agaricomycetes</taxon>
        <taxon>Agaricomycetidae</taxon>
        <taxon>Agaricales</taxon>
        <taxon>Pleurotineae</taxon>
        <taxon>Pterulaceae</taxon>
        <taxon>Pterulicium</taxon>
    </lineage>
</organism>
<protein>
    <submittedName>
        <fullName evidence="1">Uncharacterized protein</fullName>
    </submittedName>
</protein>
<reference evidence="1 2" key="1">
    <citation type="journal article" date="2019" name="Nat. Ecol. Evol.">
        <title>Megaphylogeny resolves global patterns of mushroom evolution.</title>
        <authorList>
            <person name="Varga T."/>
            <person name="Krizsan K."/>
            <person name="Foldi C."/>
            <person name="Dima B."/>
            <person name="Sanchez-Garcia M."/>
            <person name="Sanchez-Ramirez S."/>
            <person name="Szollosi G.J."/>
            <person name="Szarkandi J.G."/>
            <person name="Papp V."/>
            <person name="Albert L."/>
            <person name="Andreopoulos W."/>
            <person name="Angelini C."/>
            <person name="Antonin V."/>
            <person name="Barry K.W."/>
            <person name="Bougher N.L."/>
            <person name="Buchanan P."/>
            <person name="Buyck B."/>
            <person name="Bense V."/>
            <person name="Catcheside P."/>
            <person name="Chovatia M."/>
            <person name="Cooper J."/>
            <person name="Damon W."/>
            <person name="Desjardin D."/>
            <person name="Finy P."/>
            <person name="Geml J."/>
            <person name="Haridas S."/>
            <person name="Hughes K."/>
            <person name="Justo A."/>
            <person name="Karasinski D."/>
            <person name="Kautmanova I."/>
            <person name="Kiss B."/>
            <person name="Kocsube S."/>
            <person name="Kotiranta H."/>
            <person name="LaButti K.M."/>
            <person name="Lechner B.E."/>
            <person name="Liimatainen K."/>
            <person name="Lipzen A."/>
            <person name="Lukacs Z."/>
            <person name="Mihaltcheva S."/>
            <person name="Morgado L.N."/>
            <person name="Niskanen T."/>
            <person name="Noordeloos M.E."/>
            <person name="Ohm R.A."/>
            <person name="Ortiz-Santana B."/>
            <person name="Ovrebo C."/>
            <person name="Racz N."/>
            <person name="Riley R."/>
            <person name="Savchenko A."/>
            <person name="Shiryaev A."/>
            <person name="Soop K."/>
            <person name="Spirin V."/>
            <person name="Szebenyi C."/>
            <person name="Tomsovsky M."/>
            <person name="Tulloss R.E."/>
            <person name="Uehling J."/>
            <person name="Grigoriev I.V."/>
            <person name="Vagvolgyi C."/>
            <person name="Papp T."/>
            <person name="Martin F.M."/>
            <person name="Miettinen O."/>
            <person name="Hibbett D.S."/>
            <person name="Nagy L.G."/>
        </authorList>
    </citation>
    <scope>NUCLEOTIDE SEQUENCE [LARGE SCALE GENOMIC DNA]</scope>
    <source>
        <strain evidence="1 2">CBS 309.79</strain>
    </source>
</reference>
<dbReference type="EMBL" id="ML178880">
    <property type="protein sequence ID" value="TFK95570.1"/>
    <property type="molecule type" value="Genomic_DNA"/>
</dbReference>
<dbReference type="AlphaFoldDB" id="A0A5C3Q5B1"/>
<dbReference type="Proteomes" id="UP000305067">
    <property type="component" value="Unassembled WGS sequence"/>
</dbReference>
<dbReference type="OrthoDB" id="3252362at2759"/>
<gene>
    <name evidence="1" type="ORF">BDV98DRAFT_641163</name>
</gene>